<reference evidence="2 3" key="1">
    <citation type="submission" date="2020-07" db="EMBL/GenBank/DDBJ databases">
        <title>Stappia sp., F7233, whole genome shotgun sequencing project.</title>
        <authorList>
            <person name="Jiang S."/>
            <person name="Liu Z.W."/>
            <person name="Du Z.J."/>
        </authorList>
    </citation>
    <scope>NUCLEOTIDE SEQUENCE [LARGE SCALE GENOMIC DNA]</scope>
    <source>
        <strain evidence="2 3">F7233</strain>
    </source>
</reference>
<evidence type="ECO:0000313" key="3">
    <source>
        <dbReference type="Proteomes" id="UP000541109"/>
    </source>
</evidence>
<dbReference type="EMBL" id="JACFXV010000006">
    <property type="protein sequence ID" value="MBA5775547.1"/>
    <property type="molecule type" value="Genomic_DNA"/>
</dbReference>
<evidence type="ECO:0000313" key="2">
    <source>
        <dbReference type="EMBL" id="MBA5775547.1"/>
    </source>
</evidence>
<dbReference type="RefSeq" id="WP_182161092.1">
    <property type="nucleotide sequence ID" value="NZ_JACFXV010000006.1"/>
</dbReference>
<sequence length="200" mass="21875">MPHLGGCDFADTLSSPASASSVFWRGDCHTNVLPVEAFPAGFVGDADSFDLLNVPHPVTVLRSLDGEHVLICDGPRSLRLDVIAGSLLSGPVRLGYCLSGFAGVEAKVMTLRRLLALERLGRLPSALFHPERKARRWGMVLQAYDGMRAGASQREIATILYGEERVRADWEAGYLRTRVQRLIRAADEMIVGGGYRVLLQ</sequence>
<feature type="domain" description="T6SS Transcription factor RovC-like DNA binding" evidence="1">
    <location>
        <begin position="109"/>
        <end position="200"/>
    </location>
</feature>
<organism evidence="2 3">
    <name type="scientific">Stappia albiluteola</name>
    <dbReference type="NCBI Taxonomy" id="2758565"/>
    <lineage>
        <taxon>Bacteria</taxon>
        <taxon>Pseudomonadati</taxon>
        <taxon>Pseudomonadota</taxon>
        <taxon>Alphaproteobacteria</taxon>
        <taxon>Hyphomicrobiales</taxon>
        <taxon>Stappiaceae</taxon>
        <taxon>Stappia</taxon>
    </lineage>
</organism>
<keyword evidence="3" id="KW-1185">Reference proteome</keyword>
<dbReference type="Pfam" id="PF10074">
    <property type="entry name" value="RovC_DNA-bd"/>
    <property type="match status" value="1"/>
</dbReference>
<gene>
    <name evidence="2" type="ORF">H2509_00230</name>
</gene>
<accession>A0A839A9C3</accession>
<evidence type="ECO:0000259" key="1">
    <source>
        <dbReference type="Pfam" id="PF10074"/>
    </source>
</evidence>
<dbReference type="AlphaFoldDB" id="A0A839A9C3"/>
<comment type="caution">
    <text evidence="2">The sequence shown here is derived from an EMBL/GenBank/DDBJ whole genome shotgun (WGS) entry which is preliminary data.</text>
</comment>
<proteinExistence type="predicted"/>
<protein>
    <submittedName>
        <fullName evidence="2">DUF2285 domain-containing protein</fullName>
    </submittedName>
</protein>
<dbReference type="InterPro" id="IPR018754">
    <property type="entry name" value="RovC-like_DNA-bd"/>
</dbReference>
<dbReference type="Proteomes" id="UP000541109">
    <property type="component" value="Unassembled WGS sequence"/>
</dbReference>
<name>A0A839A9C3_9HYPH</name>